<evidence type="ECO:0000256" key="1">
    <source>
        <dbReference type="ARBA" id="ARBA00005594"/>
    </source>
</evidence>
<dbReference type="GO" id="GO:0006429">
    <property type="term" value="P:leucyl-tRNA aminoacylation"/>
    <property type="evidence" value="ECO:0007669"/>
    <property type="project" value="UniProtKB-UniRule"/>
</dbReference>
<dbReference type="Pfam" id="PF00133">
    <property type="entry name" value="tRNA-synt_1"/>
    <property type="match status" value="1"/>
</dbReference>
<dbReference type="Pfam" id="PF08264">
    <property type="entry name" value="Anticodon_1"/>
    <property type="match status" value="1"/>
</dbReference>
<sequence length="945" mass="107972">MAQMYNPKEIERKWQDRWEKSAAFTAEDNSQKPKQYILDMFPYPSGEGLHVGHVEGYTATDIYSRYKRMKGFNVLHPMGWDAFGLPAENYAIKTSVAPQETTDKSINNFRRQIKALGFSYDWSREVGTHNPDYYRWTQWLFTKFFEKGLVYKKKALVNWDPVDQTVLANEQVLPDGTAERSGAKVEKKDLEQWFFKITDYANELEDSLEQLDWPESTKINQRNWIGRSEGAELEFKIDGHQVSIKVFTTRSDTLFGATYLVLAPEHPELLNLKLQITNWDEVETYINEAKNKSDIDRSADGKEKTGVELKGIMAINPANKEEMPVWVADYVLGHYGTGAIMAVPAHDERDYEFAQRFGLPVRQVLEPFYTQETEPGKVKKDMPYDHRNAIIAVVKHWSEDKYIALKWKQVAWVTFVTGGIEEGQTAEEAAKMEIEQETGYTSAELVEDYGLIHGLFYHVPKKVNRVAHAQALLFALKNDSRQEVSAEELEKHEVLWLSAEELKRQLTPGTHQHTLRLMLGTQGPYIGPGILNNSGTFDGMQSEEAKQKITEFVGGKTKTTYRLRDWLISRQRYWGAPIPIVYDPEGRAHSIPEEHLPWMLPTDVEFKPTGTSPLGQSKELLERTERIFGKGWRPEIDTMDTFVCSSWYFLRFADAHNKKEFASKEELNKWLPVDLYVGGAEHTVLHLLYGRFFTKALHDMGYLAFDEPFLRLRHQGLILAVDGNKMSKSKGNVVNPDDIIVEYGADILRLYMMFMGPLEQMKPWNTQNIAGVQRFLERVWRLGTTLRTNEPKLEAKSSSQEALLHRTIKKVGDDIESLKMNTAVSALMILLNECEKEEVSSDTYKIFLQLLAPFAPHIVHELAEKNGVDLAKWPAYDESKLVAKTLIIGVQVDGKLRGSIELAVDAPQAEALAAARVHPAVAKWLNKGEKKVFYVPGKIVSFSTV</sequence>
<dbReference type="Pfam" id="PF13603">
    <property type="entry name" value="tRNA-synt_1_2"/>
    <property type="match status" value="1"/>
</dbReference>
<keyword evidence="5 9" id="KW-0067">ATP-binding</keyword>
<dbReference type="GO" id="GO:0005524">
    <property type="term" value="F:ATP binding"/>
    <property type="evidence" value="ECO:0007669"/>
    <property type="project" value="UniProtKB-UniRule"/>
</dbReference>
<comment type="caution">
    <text evidence="9">Lacks conserved residue(s) required for the propagation of feature annotation.</text>
</comment>
<dbReference type="GO" id="GO:0002161">
    <property type="term" value="F:aminoacyl-tRNA deacylase activity"/>
    <property type="evidence" value="ECO:0007669"/>
    <property type="project" value="InterPro"/>
</dbReference>
<evidence type="ECO:0000313" key="11">
    <source>
        <dbReference type="EMBL" id="OGC86046.1"/>
    </source>
</evidence>
<dbReference type="FunFam" id="1.10.730.10:FF:000002">
    <property type="entry name" value="Leucine--tRNA ligase"/>
    <property type="match status" value="1"/>
</dbReference>
<dbReference type="InterPro" id="IPR001412">
    <property type="entry name" value="aa-tRNA-synth_I_CS"/>
</dbReference>
<dbReference type="Gene3D" id="3.90.740.10">
    <property type="entry name" value="Valyl/Leucyl/Isoleucyl-tRNA synthetase, editing domain"/>
    <property type="match status" value="1"/>
</dbReference>
<dbReference type="SUPFAM" id="SSF52374">
    <property type="entry name" value="Nucleotidylyl transferase"/>
    <property type="match status" value="1"/>
</dbReference>
<dbReference type="InterPro" id="IPR002302">
    <property type="entry name" value="Leu-tRNA-ligase"/>
</dbReference>
<reference evidence="11 12" key="1">
    <citation type="journal article" date="2016" name="Nat. Commun.">
        <title>Thousands of microbial genomes shed light on interconnected biogeochemical processes in an aquifer system.</title>
        <authorList>
            <person name="Anantharaman K."/>
            <person name="Brown C.T."/>
            <person name="Hug L.A."/>
            <person name="Sharon I."/>
            <person name="Castelle C.J."/>
            <person name="Probst A.J."/>
            <person name="Thomas B.C."/>
            <person name="Singh A."/>
            <person name="Wilkins M.J."/>
            <person name="Karaoz U."/>
            <person name="Brodie E.L."/>
            <person name="Williams K.H."/>
            <person name="Hubbard S.S."/>
            <person name="Banfield J.F."/>
        </authorList>
    </citation>
    <scope>NUCLEOTIDE SEQUENCE [LARGE SCALE GENOMIC DNA]</scope>
</reference>
<dbReference type="AlphaFoldDB" id="A0A1F4XWZ1"/>
<accession>A0A1F4XWZ1</accession>
<proteinExistence type="inferred from homology"/>
<comment type="similarity">
    <text evidence="1 9">Belongs to the class-I aminoacyl-tRNA synthetase family.</text>
</comment>
<evidence type="ECO:0000256" key="3">
    <source>
        <dbReference type="ARBA" id="ARBA00022598"/>
    </source>
</evidence>
<dbReference type="InterPro" id="IPR013155">
    <property type="entry name" value="M/V/L/I-tRNA-synth_anticd-bd"/>
</dbReference>
<comment type="caution">
    <text evidence="11">The sequence shown here is derived from an EMBL/GenBank/DDBJ whole genome shotgun (WGS) entry which is preliminary data.</text>
</comment>
<dbReference type="GO" id="GO:0004823">
    <property type="term" value="F:leucine-tRNA ligase activity"/>
    <property type="evidence" value="ECO:0007669"/>
    <property type="project" value="UniProtKB-UniRule"/>
</dbReference>
<dbReference type="InterPro" id="IPR015413">
    <property type="entry name" value="Methionyl/Leucyl_tRNA_Synth"/>
</dbReference>
<evidence type="ECO:0000256" key="6">
    <source>
        <dbReference type="ARBA" id="ARBA00022917"/>
    </source>
</evidence>
<evidence type="ECO:0000256" key="9">
    <source>
        <dbReference type="HAMAP-Rule" id="MF_00049"/>
    </source>
</evidence>
<dbReference type="InterPro" id="IPR014729">
    <property type="entry name" value="Rossmann-like_a/b/a_fold"/>
</dbReference>
<comment type="subcellular location">
    <subcellularLocation>
        <location evidence="9">Cytoplasm</location>
    </subcellularLocation>
</comment>
<evidence type="ECO:0000256" key="2">
    <source>
        <dbReference type="ARBA" id="ARBA00022490"/>
    </source>
</evidence>
<dbReference type="InterPro" id="IPR015797">
    <property type="entry name" value="NUDIX_hydrolase-like_dom_sf"/>
</dbReference>
<dbReference type="InterPro" id="IPR000086">
    <property type="entry name" value="NUDIX_hydrolase_dom"/>
</dbReference>
<dbReference type="SUPFAM" id="SSF50677">
    <property type="entry name" value="ValRS/IleRS/LeuRS editing domain"/>
    <property type="match status" value="1"/>
</dbReference>
<comment type="catalytic activity">
    <reaction evidence="8 9">
        <text>tRNA(Leu) + L-leucine + ATP = L-leucyl-tRNA(Leu) + AMP + diphosphate</text>
        <dbReference type="Rhea" id="RHEA:11688"/>
        <dbReference type="Rhea" id="RHEA-COMP:9613"/>
        <dbReference type="Rhea" id="RHEA-COMP:9622"/>
        <dbReference type="ChEBI" id="CHEBI:30616"/>
        <dbReference type="ChEBI" id="CHEBI:33019"/>
        <dbReference type="ChEBI" id="CHEBI:57427"/>
        <dbReference type="ChEBI" id="CHEBI:78442"/>
        <dbReference type="ChEBI" id="CHEBI:78494"/>
        <dbReference type="ChEBI" id="CHEBI:456215"/>
        <dbReference type="EC" id="6.1.1.4"/>
    </reaction>
</comment>
<gene>
    <name evidence="9" type="primary">leuS</name>
    <name evidence="11" type="ORF">A2949_01905</name>
</gene>
<dbReference type="InterPro" id="IPR009080">
    <property type="entry name" value="tRNAsynth_Ia_anticodon-bd"/>
</dbReference>
<dbReference type="PRINTS" id="PR00985">
    <property type="entry name" value="TRNASYNTHLEU"/>
</dbReference>
<keyword evidence="2 9" id="KW-0963">Cytoplasm</keyword>
<dbReference type="Gene3D" id="1.10.730.10">
    <property type="entry name" value="Isoleucyl-tRNA Synthetase, Domain 1"/>
    <property type="match status" value="1"/>
</dbReference>
<dbReference type="EMBL" id="MEWZ01000033">
    <property type="protein sequence ID" value="OGC86046.1"/>
    <property type="molecule type" value="Genomic_DNA"/>
</dbReference>
<evidence type="ECO:0000256" key="5">
    <source>
        <dbReference type="ARBA" id="ARBA00022840"/>
    </source>
</evidence>
<keyword evidence="6 9" id="KW-0648">Protein biosynthesis</keyword>
<dbReference type="InterPro" id="IPR009008">
    <property type="entry name" value="Val/Leu/Ile-tRNA-synth_edit"/>
</dbReference>
<dbReference type="SUPFAM" id="SSF47323">
    <property type="entry name" value="Anticodon-binding domain of a subclass of class I aminoacyl-tRNA synthetases"/>
    <property type="match status" value="1"/>
</dbReference>
<keyword evidence="4 9" id="KW-0547">Nucleotide-binding</keyword>
<dbReference type="Pfam" id="PF00293">
    <property type="entry name" value="NUDIX"/>
    <property type="match status" value="1"/>
</dbReference>
<dbReference type="FunFam" id="3.40.50.620:FF:000077">
    <property type="entry name" value="Leucine--tRNA ligase"/>
    <property type="match status" value="1"/>
</dbReference>
<feature type="domain" description="Nudix hydrolase" evidence="10">
    <location>
        <begin position="384"/>
        <end position="519"/>
    </location>
</feature>
<dbReference type="SUPFAM" id="SSF55811">
    <property type="entry name" value="Nudix"/>
    <property type="match status" value="1"/>
</dbReference>
<evidence type="ECO:0000256" key="4">
    <source>
        <dbReference type="ARBA" id="ARBA00022741"/>
    </source>
</evidence>
<feature type="binding site" evidence="9">
    <location>
        <position position="728"/>
    </location>
    <ligand>
        <name>ATP</name>
        <dbReference type="ChEBI" id="CHEBI:30616"/>
    </ligand>
</feature>
<organism evidence="11 12">
    <name type="scientific">Candidatus Adlerbacteria bacterium RIFCSPLOWO2_01_FULL_54_21b</name>
    <dbReference type="NCBI Taxonomy" id="1797245"/>
    <lineage>
        <taxon>Bacteria</taxon>
        <taxon>Candidatus Adleribacteriota</taxon>
    </lineage>
</organism>
<name>A0A1F4XWZ1_9BACT</name>
<dbReference type="Proteomes" id="UP000178585">
    <property type="component" value="Unassembled WGS sequence"/>
</dbReference>
<feature type="short sequence motif" description="'KMSKS' region" evidence="9">
    <location>
        <begin position="725"/>
        <end position="729"/>
    </location>
</feature>
<protein>
    <recommendedName>
        <fullName evidence="9">Leucine--tRNA ligase</fullName>
        <ecNumber evidence="9">6.1.1.4</ecNumber>
    </recommendedName>
    <alternativeName>
        <fullName evidence="9">Leucyl-tRNA synthetase</fullName>
        <shortName evidence="9">LeuRS</shortName>
    </alternativeName>
</protein>
<dbReference type="CDD" id="cd07958">
    <property type="entry name" value="Anticodon_Ia_Leu_BEm"/>
    <property type="match status" value="1"/>
</dbReference>
<dbReference type="Gene3D" id="3.40.50.620">
    <property type="entry name" value="HUPs"/>
    <property type="match status" value="2"/>
</dbReference>
<dbReference type="PROSITE" id="PS00178">
    <property type="entry name" value="AA_TRNA_LIGASE_I"/>
    <property type="match status" value="1"/>
</dbReference>
<dbReference type="Pfam" id="PF09334">
    <property type="entry name" value="tRNA-synt_1g"/>
    <property type="match status" value="1"/>
</dbReference>
<evidence type="ECO:0000256" key="8">
    <source>
        <dbReference type="ARBA" id="ARBA00047469"/>
    </source>
</evidence>
<dbReference type="PANTHER" id="PTHR43740:SF2">
    <property type="entry name" value="LEUCINE--TRNA LIGASE, MITOCHONDRIAL"/>
    <property type="match status" value="1"/>
</dbReference>
<dbReference type="STRING" id="1797245.A2949_01905"/>
<evidence type="ECO:0000256" key="7">
    <source>
        <dbReference type="ARBA" id="ARBA00023146"/>
    </source>
</evidence>
<dbReference type="GO" id="GO:0005829">
    <property type="term" value="C:cytosol"/>
    <property type="evidence" value="ECO:0007669"/>
    <property type="project" value="TreeGrafter"/>
</dbReference>
<dbReference type="HAMAP" id="MF_00049_B">
    <property type="entry name" value="Leu_tRNA_synth_B"/>
    <property type="match status" value="1"/>
</dbReference>
<dbReference type="Gene3D" id="3.90.79.10">
    <property type="entry name" value="Nucleoside Triphosphate Pyrophosphohydrolase"/>
    <property type="match status" value="1"/>
</dbReference>
<dbReference type="EC" id="6.1.1.4" evidence="9"/>
<evidence type="ECO:0000313" key="12">
    <source>
        <dbReference type="Proteomes" id="UP000178585"/>
    </source>
</evidence>
<dbReference type="NCBIfam" id="TIGR00396">
    <property type="entry name" value="leuS_bact"/>
    <property type="match status" value="1"/>
</dbReference>
<dbReference type="PANTHER" id="PTHR43740">
    <property type="entry name" value="LEUCYL-TRNA SYNTHETASE"/>
    <property type="match status" value="1"/>
</dbReference>
<keyword evidence="3 9" id="KW-0436">Ligase</keyword>
<keyword evidence="7 9" id="KW-0030">Aminoacyl-tRNA synthetase</keyword>
<dbReference type="InterPro" id="IPR002300">
    <property type="entry name" value="aa-tRNA-synth_Ia"/>
</dbReference>
<dbReference type="CDD" id="cd00812">
    <property type="entry name" value="LeuRS_core"/>
    <property type="match status" value="1"/>
</dbReference>
<evidence type="ECO:0000259" key="10">
    <source>
        <dbReference type="PROSITE" id="PS51462"/>
    </source>
</evidence>
<dbReference type="PROSITE" id="PS51462">
    <property type="entry name" value="NUDIX"/>
    <property type="match status" value="1"/>
</dbReference>
<dbReference type="InterPro" id="IPR025709">
    <property type="entry name" value="Leu_tRNA-synth_edit"/>
</dbReference>